<proteinExistence type="predicted"/>
<reference evidence="2" key="3">
    <citation type="submission" date="2025-09" db="UniProtKB">
        <authorList>
            <consortium name="Ensembl"/>
        </authorList>
    </citation>
    <scope>IDENTIFICATION</scope>
</reference>
<sequence length="170" mass="18714">MTFHVLGPTVPKDVCVFNNTEYQPGANVPEDKCKNCVCGDRVDAQTHLHIIECQPTECDTHCQQGYDHQAVPGQCCGKCVQTSCVVMLPDNTTHTIQPGSVWVPSGDKCLKFKCVKNMDQLIPIEAKTVCPDFHPEDCIPVSYNNHLADYLGSGKLAHLKTTGQCAKSYF</sequence>
<accession>A0A4W5KWA0</accession>
<feature type="domain" description="VWFC" evidence="1">
    <location>
        <begin position="13"/>
        <end position="80"/>
    </location>
</feature>
<protein>
    <recommendedName>
        <fullName evidence="1">VWFC domain-containing protein</fullName>
    </recommendedName>
</protein>
<dbReference type="GeneTree" id="ENSGT00940000163235"/>
<evidence type="ECO:0000313" key="3">
    <source>
        <dbReference type="Proteomes" id="UP000314982"/>
    </source>
</evidence>
<dbReference type="SMART" id="SM00214">
    <property type="entry name" value="VWC"/>
    <property type="match status" value="1"/>
</dbReference>
<dbReference type="STRING" id="62062.ENSHHUP00000016386"/>
<dbReference type="Proteomes" id="UP000314982">
    <property type="component" value="Unassembled WGS sequence"/>
</dbReference>
<name>A0A4W5KWA0_9TELE</name>
<organism evidence="2 3">
    <name type="scientific">Hucho hucho</name>
    <name type="common">huchen</name>
    <dbReference type="NCBI Taxonomy" id="62062"/>
    <lineage>
        <taxon>Eukaryota</taxon>
        <taxon>Metazoa</taxon>
        <taxon>Chordata</taxon>
        <taxon>Craniata</taxon>
        <taxon>Vertebrata</taxon>
        <taxon>Euteleostomi</taxon>
        <taxon>Actinopterygii</taxon>
        <taxon>Neopterygii</taxon>
        <taxon>Teleostei</taxon>
        <taxon>Protacanthopterygii</taxon>
        <taxon>Salmoniformes</taxon>
        <taxon>Salmonidae</taxon>
        <taxon>Salmoninae</taxon>
        <taxon>Hucho</taxon>
    </lineage>
</organism>
<keyword evidence="3" id="KW-1185">Reference proteome</keyword>
<evidence type="ECO:0000259" key="1">
    <source>
        <dbReference type="PROSITE" id="PS50184"/>
    </source>
</evidence>
<dbReference type="PROSITE" id="PS50184">
    <property type="entry name" value="VWFC_2"/>
    <property type="match status" value="1"/>
</dbReference>
<reference evidence="3" key="1">
    <citation type="submission" date="2018-06" db="EMBL/GenBank/DDBJ databases">
        <title>Genome assembly of Danube salmon.</title>
        <authorList>
            <person name="Macqueen D.J."/>
            <person name="Gundappa M.K."/>
        </authorList>
    </citation>
    <scope>NUCLEOTIDE SEQUENCE [LARGE SCALE GENOMIC DNA]</scope>
</reference>
<dbReference type="AlphaFoldDB" id="A0A4W5KWA0"/>
<dbReference type="Ensembl" id="ENSHHUT00000016967.1">
    <property type="protein sequence ID" value="ENSHHUP00000016386.1"/>
    <property type="gene ID" value="ENSHHUG00000010195.1"/>
</dbReference>
<dbReference type="PROSITE" id="PS01208">
    <property type="entry name" value="VWFC_1"/>
    <property type="match status" value="1"/>
</dbReference>
<dbReference type="InterPro" id="IPR001007">
    <property type="entry name" value="VWF_dom"/>
</dbReference>
<reference evidence="2" key="2">
    <citation type="submission" date="2025-08" db="UniProtKB">
        <authorList>
            <consortium name="Ensembl"/>
        </authorList>
    </citation>
    <scope>IDENTIFICATION</scope>
</reference>
<dbReference type="SUPFAM" id="SSF57603">
    <property type="entry name" value="FnI-like domain"/>
    <property type="match status" value="1"/>
</dbReference>
<evidence type="ECO:0000313" key="2">
    <source>
        <dbReference type="Ensembl" id="ENSHHUP00000016386.1"/>
    </source>
</evidence>